<comment type="caution">
    <text evidence="1">The sequence shown here is derived from an EMBL/GenBank/DDBJ whole genome shotgun (WGS) entry which is preliminary data.</text>
</comment>
<sequence>MEKTDAAISSLNAQLQNILVHDSEEKFASTEHTTFEDLPVELHREIFEFAARLDGRCAFRLTQVARYVHVWIQPILYERVVLRSPEAAKTFIRTLRSKPFRYFEPLIKSLAFDSSIPTAQAKPILVECSKRLILLSIFREGDSPGIFMPFISSPILRRLTLVERGPKSEHPRRVYKIRPEVYSSLTHLVIVSDLHQSLWDNLSTNACIRPWGTPENEKAGKLALQSLTHLAVTVNAIYGEMEIDLIRQVAEKLRYLALLEPSNIATGKHEQLLMFLRAMDQRFIVLIRDMGSADSWQVDDCFRPSQFWTKVENLVDSGYVSDRGDRWLPLRYSGQNSDAFV</sequence>
<dbReference type="OrthoDB" id="3145912at2759"/>
<organism evidence="1 2">
    <name type="scientific">Gymnopilus junonius</name>
    <name type="common">Spectacular rustgill mushroom</name>
    <name type="synonym">Gymnopilus spectabilis subsp. junonius</name>
    <dbReference type="NCBI Taxonomy" id="109634"/>
    <lineage>
        <taxon>Eukaryota</taxon>
        <taxon>Fungi</taxon>
        <taxon>Dikarya</taxon>
        <taxon>Basidiomycota</taxon>
        <taxon>Agaricomycotina</taxon>
        <taxon>Agaricomycetes</taxon>
        <taxon>Agaricomycetidae</taxon>
        <taxon>Agaricales</taxon>
        <taxon>Agaricineae</taxon>
        <taxon>Hymenogastraceae</taxon>
        <taxon>Gymnopilus</taxon>
    </lineage>
</organism>
<dbReference type="Proteomes" id="UP000724874">
    <property type="component" value="Unassembled WGS sequence"/>
</dbReference>
<dbReference type="AlphaFoldDB" id="A0A9P5TQ57"/>
<evidence type="ECO:0000313" key="1">
    <source>
        <dbReference type="EMBL" id="KAF8902933.1"/>
    </source>
</evidence>
<dbReference type="EMBL" id="JADNYJ010000033">
    <property type="protein sequence ID" value="KAF8902933.1"/>
    <property type="molecule type" value="Genomic_DNA"/>
</dbReference>
<reference evidence="1" key="1">
    <citation type="submission" date="2020-11" db="EMBL/GenBank/DDBJ databases">
        <authorList>
            <consortium name="DOE Joint Genome Institute"/>
            <person name="Ahrendt S."/>
            <person name="Riley R."/>
            <person name="Andreopoulos W."/>
            <person name="LaButti K."/>
            <person name="Pangilinan J."/>
            <person name="Ruiz-duenas F.J."/>
            <person name="Barrasa J.M."/>
            <person name="Sanchez-Garcia M."/>
            <person name="Camarero S."/>
            <person name="Miyauchi S."/>
            <person name="Serrano A."/>
            <person name="Linde D."/>
            <person name="Babiker R."/>
            <person name="Drula E."/>
            <person name="Ayuso-Fernandez I."/>
            <person name="Pacheco R."/>
            <person name="Padilla G."/>
            <person name="Ferreira P."/>
            <person name="Barriuso J."/>
            <person name="Kellner H."/>
            <person name="Castanera R."/>
            <person name="Alfaro M."/>
            <person name="Ramirez L."/>
            <person name="Pisabarro A.G."/>
            <person name="Kuo A."/>
            <person name="Tritt A."/>
            <person name="Lipzen A."/>
            <person name="He G."/>
            <person name="Yan M."/>
            <person name="Ng V."/>
            <person name="Cullen D."/>
            <person name="Martin F."/>
            <person name="Rosso M.-N."/>
            <person name="Henrissat B."/>
            <person name="Hibbett D."/>
            <person name="Martinez A.T."/>
            <person name="Grigoriev I.V."/>
        </authorList>
    </citation>
    <scope>NUCLEOTIDE SEQUENCE</scope>
    <source>
        <strain evidence="1">AH 44721</strain>
    </source>
</reference>
<name>A0A9P5TQ57_GYMJU</name>
<accession>A0A9P5TQ57</accession>
<keyword evidence="2" id="KW-1185">Reference proteome</keyword>
<gene>
    <name evidence="1" type="ORF">CPB84DRAFT_1905429</name>
</gene>
<evidence type="ECO:0000313" key="2">
    <source>
        <dbReference type="Proteomes" id="UP000724874"/>
    </source>
</evidence>
<proteinExistence type="predicted"/>
<protein>
    <submittedName>
        <fullName evidence="1">Uncharacterized protein</fullName>
    </submittedName>
</protein>